<name>A0ACC3NGK5_9PEZI</name>
<evidence type="ECO:0000313" key="2">
    <source>
        <dbReference type="Proteomes" id="UP001281147"/>
    </source>
</evidence>
<dbReference type="EMBL" id="JAUTXU010000041">
    <property type="protein sequence ID" value="KAK3716669.1"/>
    <property type="molecule type" value="Genomic_DNA"/>
</dbReference>
<protein>
    <submittedName>
        <fullName evidence="1">RAS1 protein</fullName>
    </submittedName>
</protein>
<dbReference type="Proteomes" id="UP001281147">
    <property type="component" value="Unassembled WGS sequence"/>
</dbReference>
<organism evidence="1 2">
    <name type="scientific">Vermiconidia calcicola</name>
    <dbReference type="NCBI Taxonomy" id="1690605"/>
    <lineage>
        <taxon>Eukaryota</taxon>
        <taxon>Fungi</taxon>
        <taxon>Dikarya</taxon>
        <taxon>Ascomycota</taxon>
        <taxon>Pezizomycotina</taxon>
        <taxon>Dothideomycetes</taxon>
        <taxon>Dothideomycetidae</taxon>
        <taxon>Mycosphaerellales</taxon>
        <taxon>Extremaceae</taxon>
        <taxon>Vermiconidia</taxon>
    </lineage>
</organism>
<reference evidence="1" key="1">
    <citation type="submission" date="2023-07" db="EMBL/GenBank/DDBJ databases">
        <title>Black Yeasts Isolated from many extreme environments.</title>
        <authorList>
            <person name="Coleine C."/>
            <person name="Stajich J.E."/>
            <person name="Selbmann L."/>
        </authorList>
    </citation>
    <scope>NUCLEOTIDE SEQUENCE</scope>
    <source>
        <strain evidence="1">CCFEE 5714</strain>
    </source>
</reference>
<keyword evidence="2" id="KW-1185">Reference proteome</keyword>
<proteinExistence type="predicted"/>
<gene>
    <name evidence="1" type="primary">ras1_1</name>
    <name evidence="1" type="ORF">LTR37_006299</name>
</gene>
<accession>A0ACC3NGK5</accession>
<evidence type="ECO:0000313" key="1">
    <source>
        <dbReference type="EMBL" id="KAK3716669.1"/>
    </source>
</evidence>
<sequence length="363" mass="41178">MSSLDAVLPANWPHTETCGDSRIADENIARLQKNLGGVSLETRAERMKRTKTGTSSYAPLPRHPSPEQIYAVSEYLKGYKFVDNAKGQHARYIQISAIMLGQGGVEQVQLTSDGFFEGYDPSCDDCFRATTYIDGKYVMLEGITMYPHLEWSAETQGWLCDSHALFYSYARHCETIIFVYDVTSRKSFETMRTHYNNICLDRSRTRSQYTAKYCHGTCPARVSFQGLYFVIANKIDCDKAKWEVPLEDGEQFCSSAAATCIFMPMSCKTGEGSSKNAFRDMATHILFRRIQNTAPPREDEARDSDSLPKGGGSRLSRFWSTFTKRRSHNGSQPETSEVSMEKKLAAAINQSWELRNPNELYRY</sequence>
<comment type="caution">
    <text evidence="1">The sequence shown here is derived from an EMBL/GenBank/DDBJ whole genome shotgun (WGS) entry which is preliminary data.</text>
</comment>